<feature type="domain" description="START" evidence="17">
    <location>
        <begin position="27"/>
        <end position="284"/>
    </location>
</feature>
<evidence type="ECO:0000256" key="5">
    <source>
        <dbReference type="ARBA" id="ARBA00022490"/>
    </source>
</evidence>
<dbReference type="Pfam" id="PF01852">
    <property type="entry name" value="START"/>
    <property type="match status" value="1"/>
</dbReference>
<name>A0A226NCI2_CALSU</name>
<keyword evidence="8" id="KW-0007">Acetylation</keyword>
<evidence type="ECO:0000256" key="3">
    <source>
        <dbReference type="ARBA" id="ARBA00004496"/>
    </source>
</evidence>
<evidence type="ECO:0000256" key="16">
    <source>
        <dbReference type="ARBA" id="ARBA00080073"/>
    </source>
</evidence>
<evidence type="ECO:0000256" key="2">
    <source>
        <dbReference type="ARBA" id="ARBA00004370"/>
    </source>
</evidence>
<reference evidence="18 19" key="1">
    <citation type="submission" date="2016-07" db="EMBL/GenBank/DDBJ databases">
        <title>Disparate Historic Effective Population Sizes Predicted by Modern Levels of Genome Diversity for the Scaled Quail (Callipepla squamata) and the Northern Bobwhite (Colinus virginianus): Inferences from First and Second Generation Draft Genome Assemblies for Sympatric New World Quail.</title>
        <authorList>
            <person name="Oldeschulte D.L."/>
            <person name="Halley Y.A."/>
            <person name="Bhattarai E.K."/>
            <person name="Brashear W.A."/>
            <person name="Hill J."/>
            <person name="Metz R.P."/>
            <person name="Johnson C.D."/>
            <person name="Rollins D."/>
            <person name="Peterson M.J."/>
            <person name="Bickhart D.M."/>
            <person name="Decker J.E."/>
            <person name="Seabury C.M."/>
        </authorList>
    </citation>
    <scope>NUCLEOTIDE SEQUENCE [LARGE SCALE GENOMIC DNA]</scope>
    <source>
        <strain evidence="18 19">Texas</strain>
        <tissue evidence="18">Leg muscle</tissue>
    </source>
</reference>
<evidence type="ECO:0000256" key="1">
    <source>
        <dbReference type="ARBA" id="ARBA00004230"/>
    </source>
</evidence>
<comment type="subcellular location">
    <subcellularLocation>
        <location evidence="1">Cell projection</location>
        <location evidence="1">Cilium</location>
        <location evidence="1">Flagellum</location>
    </subcellularLocation>
    <subcellularLocation>
        <location evidence="3">Cytoplasm</location>
    </subcellularLocation>
    <subcellularLocation>
        <location evidence="2">Membrane</location>
    </subcellularLocation>
</comment>
<keyword evidence="19" id="KW-1185">Reference proteome</keyword>
<evidence type="ECO:0000256" key="6">
    <source>
        <dbReference type="ARBA" id="ARBA00022553"/>
    </source>
</evidence>
<dbReference type="GO" id="GO:0008289">
    <property type="term" value="F:lipid binding"/>
    <property type="evidence" value="ECO:0007669"/>
    <property type="project" value="UniProtKB-KW"/>
</dbReference>
<evidence type="ECO:0000256" key="4">
    <source>
        <dbReference type="ARBA" id="ARBA00022448"/>
    </source>
</evidence>
<evidence type="ECO:0000256" key="14">
    <source>
        <dbReference type="ARBA" id="ARBA00070345"/>
    </source>
</evidence>
<evidence type="ECO:0000256" key="10">
    <source>
        <dbReference type="ARBA" id="ARBA00023069"/>
    </source>
</evidence>
<dbReference type="InterPro" id="IPR002913">
    <property type="entry name" value="START_lipid-bd_dom"/>
</dbReference>
<dbReference type="PANTHER" id="PTHR19308">
    <property type="entry name" value="PHOSPHATIDYLCHOLINE TRANSFER PROTEIN"/>
    <property type="match status" value="1"/>
</dbReference>
<comment type="caution">
    <text evidence="18">The sequence shown here is derived from an EMBL/GenBank/DDBJ whole genome shotgun (WGS) entry which is preliminary data.</text>
</comment>
<organism evidence="18 19">
    <name type="scientific">Callipepla squamata</name>
    <name type="common">Scaled quail</name>
    <dbReference type="NCBI Taxonomy" id="9009"/>
    <lineage>
        <taxon>Eukaryota</taxon>
        <taxon>Metazoa</taxon>
        <taxon>Chordata</taxon>
        <taxon>Craniata</taxon>
        <taxon>Vertebrata</taxon>
        <taxon>Euteleostomi</taxon>
        <taxon>Archelosauria</taxon>
        <taxon>Archosauria</taxon>
        <taxon>Dinosauria</taxon>
        <taxon>Saurischia</taxon>
        <taxon>Theropoda</taxon>
        <taxon>Coelurosauria</taxon>
        <taxon>Aves</taxon>
        <taxon>Neognathae</taxon>
        <taxon>Galloanserae</taxon>
        <taxon>Galliformes</taxon>
        <taxon>Odontophoridae</taxon>
        <taxon>Callipepla</taxon>
    </lineage>
</organism>
<dbReference type="FunFam" id="3.30.530.20:FF:000008">
    <property type="entry name" value="START domain containing 10"/>
    <property type="match status" value="1"/>
</dbReference>
<dbReference type="GO" id="GO:0005829">
    <property type="term" value="C:cytosol"/>
    <property type="evidence" value="ECO:0007669"/>
    <property type="project" value="UniProtKB-ARBA"/>
</dbReference>
<keyword evidence="9" id="KW-0445">Lipid transport</keyword>
<evidence type="ECO:0000256" key="11">
    <source>
        <dbReference type="ARBA" id="ARBA00023121"/>
    </source>
</evidence>
<keyword evidence="10" id="KW-0969">Cilium</keyword>
<dbReference type="Proteomes" id="UP000198323">
    <property type="component" value="Unassembled WGS sequence"/>
</dbReference>
<evidence type="ECO:0000256" key="12">
    <source>
        <dbReference type="ARBA" id="ARBA00023136"/>
    </source>
</evidence>
<keyword evidence="6" id="KW-0597">Phosphoprotein</keyword>
<dbReference type="GO" id="GO:0006869">
    <property type="term" value="P:lipid transport"/>
    <property type="evidence" value="ECO:0007669"/>
    <property type="project" value="UniProtKB-KW"/>
</dbReference>
<keyword evidence="7" id="KW-0282">Flagellum</keyword>
<dbReference type="SUPFAM" id="SSF55961">
    <property type="entry name" value="Bet v1-like"/>
    <property type="match status" value="2"/>
</dbReference>
<keyword evidence="4" id="KW-0813">Transport</keyword>
<dbReference type="OrthoDB" id="5403181at2759"/>
<accession>A0A226NCI2</accession>
<evidence type="ECO:0000256" key="8">
    <source>
        <dbReference type="ARBA" id="ARBA00022990"/>
    </source>
</evidence>
<dbReference type="PANTHER" id="PTHR19308:SF2">
    <property type="entry name" value="START DOMAIN-CONTAINING PROTEIN"/>
    <property type="match status" value="1"/>
</dbReference>
<keyword evidence="5" id="KW-0963">Cytoplasm</keyword>
<evidence type="ECO:0000256" key="15">
    <source>
        <dbReference type="ARBA" id="ARBA00076937"/>
    </source>
</evidence>
<protein>
    <recommendedName>
        <fullName evidence="14">START domain-containing protein 10</fullName>
    </recommendedName>
    <alternativeName>
        <fullName evidence="15">PCTP-like protein</fullName>
    </alternativeName>
    <alternativeName>
        <fullName evidence="16">StAR-related lipid transfer protein 10</fullName>
    </alternativeName>
</protein>
<evidence type="ECO:0000259" key="17">
    <source>
        <dbReference type="PROSITE" id="PS50848"/>
    </source>
</evidence>
<keyword evidence="11" id="KW-0446">Lipid-binding</keyword>
<dbReference type="AlphaFoldDB" id="A0A226NCI2"/>
<dbReference type="Gene3D" id="3.30.530.20">
    <property type="match status" value="2"/>
</dbReference>
<evidence type="ECO:0000313" key="19">
    <source>
        <dbReference type="Proteomes" id="UP000198323"/>
    </source>
</evidence>
<evidence type="ECO:0000313" key="18">
    <source>
        <dbReference type="EMBL" id="OXB64960.1"/>
    </source>
</evidence>
<keyword evidence="13" id="KW-0966">Cell projection</keyword>
<sequence length="340" mass="39086">MSRGGEMVYIPDDSDFSSFREQCESAEGWHCRYNKAGVTVWSQGQEESCTVQKIKTRISCKDVSAETLYDVLHDTHYRKKWDSHMIETYDIGRLTVNADVGYYSWKCPSPLKNRDFVTLRSWLPLGNDYIILNYSVKHPKYPPRKDFVRAVSLQTGYLIKANGTSACVLYYLTQVDPRGKCPSPLKNRDFVTLRSWLPLGNDYIILNYSVKHPKYPPRKDFVRAVSLQTGYLIKANGTSACVLYYLTQVDPRGSLPKWVVNRVSQFVAPKAMKKIYKAGLKYPEWKRRHDPGYKPWVYPEQNTLPSLSLAELSVQHADSLEHIDETGLSEEHLSNSDHEA</sequence>
<dbReference type="EMBL" id="MCFN01000107">
    <property type="protein sequence ID" value="OXB64960.1"/>
    <property type="molecule type" value="Genomic_DNA"/>
</dbReference>
<keyword evidence="12" id="KW-0472">Membrane</keyword>
<proteinExistence type="predicted"/>
<dbReference type="GO" id="GO:0031514">
    <property type="term" value="C:motile cilium"/>
    <property type="evidence" value="ECO:0007669"/>
    <property type="project" value="UniProtKB-SubCell"/>
</dbReference>
<gene>
    <name evidence="18" type="ORF">ASZ78_007363</name>
</gene>
<dbReference type="CDD" id="cd08871">
    <property type="entry name" value="START_STARD10-like"/>
    <property type="match status" value="1"/>
</dbReference>
<evidence type="ECO:0000256" key="9">
    <source>
        <dbReference type="ARBA" id="ARBA00023055"/>
    </source>
</evidence>
<dbReference type="InterPro" id="IPR051213">
    <property type="entry name" value="START_lipid_transfer"/>
</dbReference>
<dbReference type="InterPro" id="IPR023393">
    <property type="entry name" value="START-like_dom_sf"/>
</dbReference>
<dbReference type="PROSITE" id="PS50848">
    <property type="entry name" value="START"/>
    <property type="match status" value="1"/>
</dbReference>
<dbReference type="STRING" id="9009.A0A226NCI2"/>
<evidence type="ECO:0000256" key="7">
    <source>
        <dbReference type="ARBA" id="ARBA00022846"/>
    </source>
</evidence>
<dbReference type="InterPro" id="IPR041951">
    <property type="entry name" value="STARD10_START"/>
</dbReference>
<dbReference type="SMART" id="SM00234">
    <property type="entry name" value="START"/>
    <property type="match status" value="1"/>
</dbReference>
<evidence type="ECO:0000256" key="13">
    <source>
        <dbReference type="ARBA" id="ARBA00023273"/>
    </source>
</evidence>
<dbReference type="GO" id="GO:0016020">
    <property type="term" value="C:membrane"/>
    <property type="evidence" value="ECO:0007669"/>
    <property type="project" value="UniProtKB-SubCell"/>
</dbReference>